<dbReference type="InterPro" id="IPR037143">
    <property type="entry name" value="4-PPantetheinyl_Trfase_dom_sf"/>
</dbReference>
<dbReference type="InterPro" id="IPR041354">
    <property type="entry name" value="4PPT_N"/>
</dbReference>
<keyword evidence="1 4" id="KW-0808">Transferase</keyword>
<evidence type="ECO:0000256" key="1">
    <source>
        <dbReference type="ARBA" id="ARBA00022679"/>
    </source>
</evidence>
<reference evidence="5" key="1">
    <citation type="journal article" date="2019" name="Int. J. Syst. Evol. Microbiol.">
        <title>The Global Catalogue of Microorganisms (GCM) 10K type strain sequencing project: providing services to taxonomists for standard genome sequencing and annotation.</title>
        <authorList>
            <consortium name="The Broad Institute Genomics Platform"/>
            <consortium name="The Broad Institute Genome Sequencing Center for Infectious Disease"/>
            <person name="Wu L."/>
            <person name="Ma J."/>
        </authorList>
    </citation>
    <scope>NUCLEOTIDE SEQUENCE [LARGE SCALE GENOMIC DNA]</scope>
    <source>
        <strain evidence="5">JCM 13852</strain>
    </source>
</reference>
<dbReference type="Pfam" id="PF01648">
    <property type="entry name" value="ACPS"/>
    <property type="match status" value="1"/>
</dbReference>
<dbReference type="InterPro" id="IPR008278">
    <property type="entry name" value="4-PPantetheinyl_Trfase_dom"/>
</dbReference>
<dbReference type="Proteomes" id="UP001596183">
    <property type="component" value="Unassembled WGS sequence"/>
</dbReference>
<name>A0ABW0XP77_9ACTN</name>
<feature type="domain" description="4'-phosphopantetheinyl transferase N-terminal" evidence="3">
    <location>
        <begin position="28"/>
        <end position="93"/>
    </location>
</feature>
<accession>A0ABW0XP77</accession>
<evidence type="ECO:0000259" key="3">
    <source>
        <dbReference type="Pfam" id="PF17837"/>
    </source>
</evidence>
<evidence type="ECO:0000259" key="2">
    <source>
        <dbReference type="Pfam" id="PF01648"/>
    </source>
</evidence>
<dbReference type="PRINTS" id="PR01399">
    <property type="entry name" value="ENTSNTHTASED"/>
</dbReference>
<evidence type="ECO:0000313" key="5">
    <source>
        <dbReference type="Proteomes" id="UP001596183"/>
    </source>
</evidence>
<gene>
    <name evidence="4" type="ORF">ACFP2V_20495</name>
</gene>
<sequence length="244" mass="25571">MIGELLPGTVVVVEAYGDEGTDAPLYPEEAEVVARAVDKRRREFTAVRSCARRAMKKLGVPPRPVLPGERGAPGWPDGLAGSMTHCAGYCAAALVRTADLASLGIDAEVRGPLPEGVLSSVALPGEAERIGRLALERPGVHWDRLLFSAKEAVYKAWFPLTGKWLDFMEADIELFTEPGDGSDTGGSGSAGAAFGGSGASVRGGFRAALLVPGPWVGDRRLDHFDGRWTVEGGLVATAVAVPHG</sequence>
<organism evidence="4 5">
    <name type="scientific">Streptomyces incanus</name>
    <dbReference type="NCBI Taxonomy" id="887453"/>
    <lineage>
        <taxon>Bacteria</taxon>
        <taxon>Bacillati</taxon>
        <taxon>Actinomycetota</taxon>
        <taxon>Actinomycetes</taxon>
        <taxon>Kitasatosporales</taxon>
        <taxon>Streptomycetaceae</taxon>
        <taxon>Streptomyces</taxon>
    </lineage>
</organism>
<dbReference type="Pfam" id="PF17837">
    <property type="entry name" value="4PPT_N"/>
    <property type="match status" value="1"/>
</dbReference>
<keyword evidence="5" id="KW-1185">Reference proteome</keyword>
<dbReference type="PANTHER" id="PTHR38096">
    <property type="entry name" value="ENTEROBACTIN SYNTHASE COMPONENT D"/>
    <property type="match status" value="1"/>
</dbReference>
<feature type="domain" description="4'-phosphopantetheinyl transferase" evidence="2">
    <location>
        <begin position="102"/>
        <end position="175"/>
    </location>
</feature>
<dbReference type="InterPro" id="IPR003542">
    <property type="entry name" value="Enbac_synth_compD-like"/>
</dbReference>
<dbReference type="GO" id="GO:0016740">
    <property type="term" value="F:transferase activity"/>
    <property type="evidence" value="ECO:0007669"/>
    <property type="project" value="UniProtKB-KW"/>
</dbReference>
<evidence type="ECO:0000313" key="4">
    <source>
        <dbReference type="EMBL" id="MFC5672412.1"/>
    </source>
</evidence>
<comment type="caution">
    <text evidence="4">The sequence shown here is derived from an EMBL/GenBank/DDBJ whole genome shotgun (WGS) entry which is preliminary data.</text>
</comment>
<dbReference type="RefSeq" id="WP_381214238.1">
    <property type="nucleotide sequence ID" value="NZ_JBHSPC010000057.1"/>
</dbReference>
<dbReference type="Gene3D" id="3.90.470.20">
    <property type="entry name" value="4'-phosphopantetheinyl transferase domain"/>
    <property type="match status" value="1"/>
</dbReference>
<protein>
    <submittedName>
        <fullName evidence="4">4'-phosphopantetheinyl transferase</fullName>
    </submittedName>
</protein>
<dbReference type="PANTHER" id="PTHR38096:SF1">
    <property type="entry name" value="ENTEROBACTIN SYNTHASE COMPONENT D"/>
    <property type="match status" value="1"/>
</dbReference>
<proteinExistence type="predicted"/>
<dbReference type="SUPFAM" id="SSF56214">
    <property type="entry name" value="4'-phosphopantetheinyl transferase"/>
    <property type="match status" value="1"/>
</dbReference>
<dbReference type="EMBL" id="JBHSPC010000057">
    <property type="protein sequence ID" value="MFC5672412.1"/>
    <property type="molecule type" value="Genomic_DNA"/>
</dbReference>